<protein>
    <recommendedName>
        <fullName evidence="12">TLDc domain-containing protein</fullName>
    </recommendedName>
</protein>
<dbReference type="Pfam" id="PF00566">
    <property type="entry name" value="RabGAP-TBC"/>
    <property type="match status" value="1"/>
</dbReference>
<dbReference type="PROSITE" id="PS50086">
    <property type="entry name" value="TBC_RABGAP"/>
    <property type="match status" value="1"/>
</dbReference>
<dbReference type="SMART" id="SM00584">
    <property type="entry name" value="TLDc"/>
    <property type="match status" value="1"/>
</dbReference>
<comment type="subcellular location">
    <subcellularLocation>
        <location evidence="1">Cytoplasmic vesicle membrane</location>
    </subcellularLocation>
    <subcellularLocation>
        <location evidence="2">Endomembrane system</location>
        <topology evidence="2">Peripheral membrane protein</topology>
    </subcellularLocation>
    <subcellularLocation>
        <location evidence="6">Synapse</location>
    </subcellularLocation>
</comment>
<feature type="domain" description="TLDc" evidence="9">
    <location>
        <begin position="541"/>
        <end position="714"/>
    </location>
</feature>
<comment type="caution">
    <text evidence="10">The sequence shown here is derived from an EMBL/GenBank/DDBJ whole genome shotgun (WGS) entry which is preliminary data.</text>
</comment>
<dbReference type="Pfam" id="PF07534">
    <property type="entry name" value="TLD"/>
    <property type="match status" value="1"/>
</dbReference>
<dbReference type="OMA" id="MVNIMTR"/>
<organism evidence="10 11">
    <name type="scientific">Pomacea canaliculata</name>
    <name type="common">Golden apple snail</name>
    <dbReference type="NCBI Taxonomy" id="400727"/>
    <lineage>
        <taxon>Eukaryota</taxon>
        <taxon>Metazoa</taxon>
        <taxon>Spiralia</taxon>
        <taxon>Lophotrochozoa</taxon>
        <taxon>Mollusca</taxon>
        <taxon>Gastropoda</taxon>
        <taxon>Caenogastropoda</taxon>
        <taxon>Architaenioglossa</taxon>
        <taxon>Ampullarioidea</taxon>
        <taxon>Ampullariidae</taxon>
        <taxon>Pomacea</taxon>
    </lineage>
</organism>
<evidence type="ECO:0000256" key="1">
    <source>
        <dbReference type="ARBA" id="ARBA00004156"/>
    </source>
</evidence>
<dbReference type="Gene3D" id="1.10.472.80">
    <property type="entry name" value="Ypt/Rab-GAP domain of gyp1p, domain 3"/>
    <property type="match status" value="1"/>
</dbReference>
<proteinExistence type="predicted"/>
<evidence type="ECO:0000256" key="2">
    <source>
        <dbReference type="ARBA" id="ARBA00004184"/>
    </source>
</evidence>
<dbReference type="PANTHER" id="PTHR23354">
    <property type="entry name" value="NUCLEOLAR PROTEIN 7/ESTROGEN RECEPTOR COACTIVATOR-RELATED"/>
    <property type="match status" value="1"/>
</dbReference>
<accession>A0A2T7NCA9</accession>
<keyword evidence="5" id="KW-0968">Cytoplasmic vesicle</keyword>
<dbReference type="InterPro" id="IPR035969">
    <property type="entry name" value="Rab-GAP_TBC_sf"/>
</dbReference>
<dbReference type="PROSITE" id="PS51886">
    <property type="entry name" value="TLDC"/>
    <property type="match status" value="1"/>
</dbReference>
<sequence>MHPNNAESDAQTTKTKSNTTIALNSNKQSVTASTAMGVGMEEKLSAEQTKEKLKPTPESSHTSILLSDGNLLSDETDIDGISLSMLEDFSSSDTPCTSSSEKYSENATNSEESAKAEKSSISPRKSMGEEESFVSPEVTEEAHILCATKDGVTENVALGNILENHEHSDLTAGENNQCASVSPPFSVFVDYSRLCLECKDSWQAGSDQDLNQQRELQSLLPVAERKRLKKRLRRACWPVNGQIRQNIWKLLCETFHRFQGASVFIELEKEMFGDDEENIPLPEWLQQTHISQGDEQPRHYLTPEGARTARKILAVISQLSPDITYSPALLPLISLFLHYVDSPTCFSCISTLLSSKRPLYLTQTKVAFEATKFVLRDLTKKYAKSAYVKLVRTSKNIDAVFDNWLWWIYRDLPFPHLVIATDSYLMEGIKVLYRLVLAILILYTKHSALHEMSGNTTSNISSFCQRMPVTPARLLKVAFGIRGLSRHRIQKLQVTHESEVTNRDSPPRPNVPHVASSVSMGDAQAIKVHTKNMGFHKTGSYILSPDMLAVVWAWLPTRFSIMQPVLLFTSAEHGTTLRTLYSMSEYSPYTIIVIKTTADDIFGAFCSGPWYERRSNSRNICYFGTGETFLFTLSPERNKYEWVGILSTDIPKTANMFLAGDNSCLTIGGGNGEAISLDETMEHCRTETCDTFKNPPLASTQDFTCKTVEVFGFQD</sequence>
<keyword evidence="11" id="KW-1185">Reference proteome</keyword>
<dbReference type="AlphaFoldDB" id="A0A2T7NCA9"/>
<dbReference type="OrthoDB" id="10065050at2759"/>
<feature type="compositionally biased region" description="Basic and acidic residues" evidence="7">
    <location>
        <begin position="40"/>
        <end position="55"/>
    </location>
</feature>
<feature type="compositionally biased region" description="Polar residues" evidence="7">
    <location>
        <begin position="1"/>
        <end position="34"/>
    </location>
</feature>
<feature type="domain" description="Rab-GAP TBC" evidence="8">
    <location>
        <begin position="238"/>
        <end position="428"/>
    </location>
</feature>
<evidence type="ECO:0000259" key="9">
    <source>
        <dbReference type="PROSITE" id="PS51886"/>
    </source>
</evidence>
<evidence type="ECO:0000256" key="6">
    <source>
        <dbReference type="ARBA" id="ARBA00034103"/>
    </source>
</evidence>
<dbReference type="GO" id="GO:0045202">
    <property type="term" value="C:synapse"/>
    <property type="evidence" value="ECO:0007669"/>
    <property type="project" value="UniProtKB-SubCell"/>
</dbReference>
<evidence type="ECO:0000313" key="11">
    <source>
        <dbReference type="Proteomes" id="UP000245119"/>
    </source>
</evidence>
<evidence type="ECO:0000313" key="10">
    <source>
        <dbReference type="EMBL" id="PVD18810.1"/>
    </source>
</evidence>
<evidence type="ECO:0000256" key="5">
    <source>
        <dbReference type="ARBA" id="ARBA00023329"/>
    </source>
</evidence>
<dbReference type="GO" id="GO:0030659">
    <property type="term" value="C:cytoplasmic vesicle membrane"/>
    <property type="evidence" value="ECO:0007669"/>
    <property type="project" value="UniProtKB-SubCell"/>
</dbReference>
<feature type="region of interest" description="Disordered" evidence="7">
    <location>
        <begin position="1"/>
        <end position="68"/>
    </location>
</feature>
<dbReference type="Proteomes" id="UP000245119">
    <property type="component" value="Linkage Group LG14"/>
</dbReference>
<evidence type="ECO:0000259" key="8">
    <source>
        <dbReference type="PROSITE" id="PS50086"/>
    </source>
</evidence>
<dbReference type="GO" id="GO:0012505">
    <property type="term" value="C:endomembrane system"/>
    <property type="evidence" value="ECO:0007669"/>
    <property type="project" value="UniProtKB-SubCell"/>
</dbReference>
<evidence type="ECO:0000256" key="7">
    <source>
        <dbReference type="SAM" id="MobiDB-lite"/>
    </source>
</evidence>
<dbReference type="SMART" id="SM00164">
    <property type="entry name" value="TBC"/>
    <property type="match status" value="1"/>
</dbReference>
<dbReference type="InterPro" id="IPR000195">
    <property type="entry name" value="Rab-GAP-TBC_dom"/>
</dbReference>
<feature type="compositionally biased region" description="Low complexity" evidence="7">
    <location>
        <begin position="91"/>
        <end position="111"/>
    </location>
</feature>
<feature type="region of interest" description="Disordered" evidence="7">
    <location>
        <begin position="89"/>
        <end position="135"/>
    </location>
</feature>
<name>A0A2T7NCA9_POMCA</name>
<keyword evidence="4" id="KW-0472">Membrane</keyword>
<dbReference type="EMBL" id="PZQS01000014">
    <property type="protein sequence ID" value="PVD18810.1"/>
    <property type="molecule type" value="Genomic_DNA"/>
</dbReference>
<dbReference type="STRING" id="400727.A0A2T7NCA9"/>
<gene>
    <name evidence="10" type="ORF">C0Q70_21363</name>
</gene>
<keyword evidence="3" id="KW-0770">Synapse</keyword>
<evidence type="ECO:0000256" key="4">
    <source>
        <dbReference type="ARBA" id="ARBA00023136"/>
    </source>
</evidence>
<dbReference type="SUPFAM" id="SSF47923">
    <property type="entry name" value="Ypt/Rab-GAP domain of gyp1p"/>
    <property type="match status" value="1"/>
</dbReference>
<dbReference type="InterPro" id="IPR006571">
    <property type="entry name" value="TLDc_dom"/>
</dbReference>
<reference evidence="10 11" key="1">
    <citation type="submission" date="2018-04" db="EMBL/GenBank/DDBJ databases">
        <title>The genome of golden apple snail Pomacea canaliculata provides insight into stress tolerance and invasive adaptation.</title>
        <authorList>
            <person name="Liu C."/>
            <person name="Liu B."/>
            <person name="Ren Y."/>
            <person name="Zhang Y."/>
            <person name="Wang H."/>
            <person name="Li S."/>
            <person name="Jiang F."/>
            <person name="Yin L."/>
            <person name="Zhang G."/>
            <person name="Qian W."/>
            <person name="Fan W."/>
        </authorList>
    </citation>
    <scope>NUCLEOTIDE SEQUENCE [LARGE SCALE GENOMIC DNA]</scope>
    <source>
        <strain evidence="10">SZHN2017</strain>
        <tissue evidence="10">Muscle</tissue>
    </source>
</reference>
<dbReference type="PANTHER" id="PTHR23354:SF122">
    <property type="entry name" value="GTPASE-ACTIVATING PROTEIN SKYWALKER"/>
    <property type="match status" value="1"/>
</dbReference>
<evidence type="ECO:0000256" key="3">
    <source>
        <dbReference type="ARBA" id="ARBA00023018"/>
    </source>
</evidence>
<evidence type="ECO:0008006" key="12">
    <source>
        <dbReference type="Google" id="ProtNLM"/>
    </source>
</evidence>